<name>A0A1Q8ZTM2_9HYPH</name>
<keyword evidence="4 7" id="KW-0812">Transmembrane</keyword>
<gene>
    <name evidence="9" type="ORF">BJF95_17185</name>
</gene>
<evidence type="ECO:0000313" key="10">
    <source>
        <dbReference type="Proteomes" id="UP000186894"/>
    </source>
</evidence>
<evidence type="ECO:0000313" key="9">
    <source>
        <dbReference type="EMBL" id="OLP45425.1"/>
    </source>
</evidence>
<evidence type="ECO:0000259" key="8">
    <source>
        <dbReference type="Pfam" id="PF13632"/>
    </source>
</evidence>
<dbReference type="AlphaFoldDB" id="A0A1Q8ZTM2"/>
<dbReference type="STRING" id="1867956.BJF95_17185"/>
<proteinExistence type="predicted"/>
<feature type="transmembrane region" description="Helical" evidence="7">
    <location>
        <begin position="186"/>
        <end position="208"/>
    </location>
</feature>
<evidence type="ECO:0000256" key="4">
    <source>
        <dbReference type="ARBA" id="ARBA00022692"/>
    </source>
</evidence>
<protein>
    <submittedName>
        <fullName evidence="9">Glycosyl transferase</fullName>
    </submittedName>
</protein>
<keyword evidence="2" id="KW-0328">Glycosyltransferase</keyword>
<feature type="transmembrane region" description="Helical" evidence="7">
    <location>
        <begin position="525"/>
        <end position="545"/>
    </location>
</feature>
<dbReference type="PANTHER" id="PTHR43867:SF2">
    <property type="entry name" value="CELLULOSE SYNTHASE CATALYTIC SUBUNIT A [UDP-FORMING]"/>
    <property type="match status" value="1"/>
</dbReference>
<evidence type="ECO:0000256" key="3">
    <source>
        <dbReference type="ARBA" id="ARBA00022679"/>
    </source>
</evidence>
<keyword evidence="3 9" id="KW-0808">Transferase</keyword>
<keyword evidence="6 7" id="KW-0472">Membrane</keyword>
<accession>A0A1Q8ZTM2</accession>
<evidence type="ECO:0000256" key="1">
    <source>
        <dbReference type="ARBA" id="ARBA00004141"/>
    </source>
</evidence>
<dbReference type="PANTHER" id="PTHR43867">
    <property type="entry name" value="CELLULOSE SYNTHASE CATALYTIC SUBUNIT A [UDP-FORMING]"/>
    <property type="match status" value="1"/>
</dbReference>
<dbReference type="InterPro" id="IPR050321">
    <property type="entry name" value="Glycosyltr_2/OpgH_subfam"/>
</dbReference>
<dbReference type="InterPro" id="IPR001173">
    <property type="entry name" value="Glyco_trans_2-like"/>
</dbReference>
<feature type="domain" description="Glycosyltransferase 2-like" evidence="8">
    <location>
        <begin position="315"/>
        <end position="511"/>
    </location>
</feature>
<dbReference type="Proteomes" id="UP000186894">
    <property type="component" value="Unassembled WGS sequence"/>
</dbReference>
<evidence type="ECO:0000256" key="2">
    <source>
        <dbReference type="ARBA" id="ARBA00022676"/>
    </source>
</evidence>
<organism evidence="9 10">
    <name type="scientific">Rhizobium oryziradicis</name>
    <dbReference type="NCBI Taxonomy" id="1867956"/>
    <lineage>
        <taxon>Bacteria</taxon>
        <taxon>Pseudomonadati</taxon>
        <taxon>Pseudomonadota</taxon>
        <taxon>Alphaproteobacteria</taxon>
        <taxon>Hyphomicrobiales</taxon>
        <taxon>Rhizobiaceae</taxon>
        <taxon>Rhizobium/Agrobacterium group</taxon>
        <taxon>Rhizobium</taxon>
    </lineage>
</organism>
<comment type="subcellular location">
    <subcellularLocation>
        <location evidence="1">Membrane</location>
        <topology evidence="1">Multi-pass membrane protein</topology>
    </subcellularLocation>
</comment>
<dbReference type="SUPFAM" id="SSF53448">
    <property type="entry name" value="Nucleotide-diphospho-sugar transferases"/>
    <property type="match status" value="1"/>
</dbReference>
<sequence length="602" mass="67320">MLVLQQIGILPTILSRLIQQALRNGTTVEQEFLTCDYMTAQDYYARLADLLDLPFMENLPTQQIFDSEFLDSQLAQPAIIRLYDKTRPPVTVIAPEARRLPAIQARLRQSPEFAASLAIATPKTIADAAWKVGAKRRAEAASAQLFHASPQHSARTVLTARQAFFAGLLIALACFGTVTATQATWIGIHTLLSLLYMGTLWFRSLLLFQNVRKPPAPPLLLSASTCLPTYTVLVAIYRESAIVPQLIGAMRQLNWPASRLDIKLVCEEDDAETLAALNAITLPSHFEIVLTPALGPRTKPKALTYALAGARGDYLVIYDAEDRPHPDQLKEAYAHFIMAPPEVACLQAPLIIANVADNWISSLFALEYAALFRGILPSLSHYKMPLPLGGTSNHFRTDILRKIGAWDPYNVTEDADLGLRLYRAGYRCETLMRPTLEDAPTSAHIWIGQRSRWFKGWLQTWLVLMRHPRAAWNTMGGKAFLVFQLLIGGMLISALLHPTILVFLGMTLYAMLDKPTTDIPLRETIMFWIDLMNILGSYLVFLALGSAAMTEGERKHIGWRAATIPIYWLMTSRAAWKAMIELKTKPFFWNKTPHMPTQQVAA</sequence>
<dbReference type="GO" id="GO:0016020">
    <property type="term" value="C:membrane"/>
    <property type="evidence" value="ECO:0007669"/>
    <property type="project" value="UniProtKB-SubCell"/>
</dbReference>
<dbReference type="GO" id="GO:0016757">
    <property type="term" value="F:glycosyltransferase activity"/>
    <property type="evidence" value="ECO:0007669"/>
    <property type="project" value="UniProtKB-KW"/>
</dbReference>
<evidence type="ECO:0000256" key="7">
    <source>
        <dbReference type="SAM" id="Phobius"/>
    </source>
</evidence>
<evidence type="ECO:0000256" key="5">
    <source>
        <dbReference type="ARBA" id="ARBA00022989"/>
    </source>
</evidence>
<dbReference type="EMBL" id="MKIM01000025">
    <property type="protein sequence ID" value="OLP45425.1"/>
    <property type="molecule type" value="Genomic_DNA"/>
</dbReference>
<reference evidence="9 10" key="1">
    <citation type="submission" date="2016-09" db="EMBL/GenBank/DDBJ databases">
        <title>Rhizobium oryziradicis sp. nov., isolated from the root of rice.</title>
        <authorList>
            <person name="Zhao J."/>
            <person name="Zhang X."/>
        </authorList>
    </citation>
    <scope>NUCLEOTIDE SEQUENCE [LARGE SCALE GENOMIC DNA]</scope>
    <source>
        <strain evidence="9 10">N19</strain>
    </source>
</reference>
<dbReference type="InterPro" id="IPR029044">
    <property type="entry name" value="Nucleotide-diphossugar_trans"/>
</dbReference>
<comment type="caution">
    <text evidence="9">The sequence shown here is derived from an EMBL/GenBank/DDBJ whole genome shotgun (WGS) entry which is preliminary data.</text>
</comment>
<keyword evidence="10" id="KW-1185">Reference proteome</keyword>
<dbReference type="Gene3D" id="3.90.550.10">
    <property type="entry name" value="Spore Coat Polysaccharide Biosynthesis Protein SpsA, Chain A"/>
    <property type="match status" value="1"/>
</dbReference>
<dbReference type="Pfam" id="PF13632">
    <property type="entry name" value="Glyco_trans_2_3"/>
    <property type="match status" value="1"/>
</dbReference>
<evidence type="ECO:0000256" key="6">
    <source>
        <dbReference type="ARBA" id="ARBA00023136"/>
    </source>
</evidence>
<feature type="transmembrane region" description="Helical" evidence="7">
    <location>
        <begin position="163"/>
        <end position="180"/>
    </location>
</feature>
<feature type="transmembrane region" description="Helical" evidence="7">
    <location>
        <begin position="479"/>
        <end position="505"/>
    </location>
</feature>
<keyword evidence="5 7" id="KW-1133">Transmembrane helix</keyword>